<dbReference type="Gene3D" id="3.30.200.20">
    <property type="entry name" value="Phosphorylase Kinase, domain 1"/>
    <property type="match status" value="1"/>
</dbReference>
<evidence type="ECO:0000256" key="20">
    <source>
        <dbReference type="ARBA" id="ARBA00048679"/>
    </source>
</evidence>
<dbReference type="FunFam" id="1.10.510.10:FF:000358">
    <property type="entry name" value="Putative leucine-rich repeat receptor-like serine/threonine-protein kinase"/>
    <property type="match status" value="1"/>
</dbReference>
<keyword evidence="10" id="KW-0732">Signal</keyword>
<dbReference type="Pfam" id="PF07714">
    <property type="entry name" value="PK_Tyr_Ser-Thr"/>
    <property type="match status" value="1"/>
</dbReference>
<dbReference type="InterPro" id="IPR001245">
    <property type="entry name" value="Ser-Thr/Tyr_kinase_cat_dom"/>
</dbReference>
<keyword evidence="7" id="KW-0433">Leucine-rich repeat</keyword>
<dbReference type="Proteomes" id="UP000189703">
    <property type="component" value="Unplaced"/>
</dbReference>
<dbReference type="PROSITE" id="PS00108">
    <property type="entry name" value="PROTEIN_KINASE_ST"/>
    <property type="match status" value="1"/>
</dbReference>
<dbReference type="KEGG" id="nnu:104612089"/>
<evidence type="ECO:0000256" key="11">
    <source>
        <dbReference type="ARBA" id="ARBA00022737"/>
    </source>
</evidence>
<dbReference type="Pfam" id="PF23598">
    <property type="entry name" value="LRR_14"/>
    <property type="match status" value="1"/>
</dbReference>
<dbReference type="FunFam" id="3.80.10.10:FF:000275">
    <property type="entry name" value="Leucine-rich repeat receptor-like protein kinase"/>
    <property type="match status" value="1"/>
</dbReference>
<keyword evidence="8" id="KW-0808">Transferase</keyword>
<keyword evidence="14 21" id="KW-0067">ATP-binding</keyword>
<keyword evidence="6" id="KW-0597">Phosphoprotein</keyword>
<sequence length="1055" mass="116511">MDSPAPEFISHLFGVSADSSMQLLLIMVEDKVLSIVHEELNESIEDVVRTVATTKFGNDTDRLALLEFKNRIINGDSLGALGSWNDSLHFCQWPGVTCGRRRHQRVTVLNLQNLDLLGTISPYIGNLTFLQTINLQNNFFHGAIPQEVGHLFRLHNISVNNNTLEGEIPTNLTHCYNLRVLDVKYNNLNGKIPRELGSLSKLTSFYLRRNYFIGPIPASLGNLSSLRDLAISENGLEGNVPEDLGRLTHLTYLSIHLNNLSGMLPNSLYNISSLKIISASDNQMHGSLPPDIGLTLPNLSFFSIPSNRFTGGIPVTLLNISKLETFDIGDNSFGGTVPTHLGVLRNLYWLNIAYNGFESDELSFLASLANCSYLRVLNVNDNMLRGSLPSAIANLSIRLEYLALGGNQISGSIPTEIDNLISLLAFGVEENFLTGKIPPTVGKLQNLNELNLRDNRFFGLIPSSICNITFLYKLDLGGNKLGGRIPSSLGNCQNLQVLKLDYNNLSGTIPKSIFGLSTLLTNLSLAHNSLSGSLPLEIGKLQNIGFLDVSENKLSGEIPTTIGDCFSLEYLSLEGNFFNGTIPLTLGSLKGIRILDLSRNNLSGWIPEDVENLAFLESMNLSFNNLEGEVPTKGAFANPSIISVVGNDKLCGGIMELHLPICSSNSTKRRKSSNTKVLISITTVVPCCFLLLSCFLIILYWKRNSKRKPSDTPPMNDHQLLKVSYKELFQATGGFSMENLIGSGSFGFVYKGILSQGTIVAVKVLNLQRPRATKSFMAECNALRNIRHRNLVKLLTCCSSLDIIGNDFKALVFHYMPNGSLDEWLHLDVNTHRGSLNILQRLNIAIDVATALDYLHHHCQTPIVHCDLKPSNVLLDNDMTAHISDFGLAKLLLQVSNDSCSIQTSSFRLKGTIGYTAPEYGTSGEVSTHGDVYSYGILLLEMFTGRRPTDEMFRDDFNLHKFAKTALSEQAVIRILDPTLLLTNHVRGEIEDEATTNFENLDHNYVADKMQECITSVLKIGVQCSAESPRERMDMSDVVRELIKIKEISLETGVH</sequence>
<dbReference type="GeneID" id="104612089"/>
<evidence type="ECO:0000256" key="22">
    <source>
        <dbReference type="SAM" id="Phobius"/>
    </source>
</evidence>
<evidence type="ECO:0000256" key="10">
    <source>
        <dbReference type="ARBA" id="ARBA00022729"/>
    </source>
</evidence>
<evidence type="ECO:0000313" key="25">
    <source>
        <dbReference type="RefSeq" id="XP_010277706.1"/>
    </source>
</evidence>
<reference evidence="25" key="1">
    <citation type="submission" date="2025-08" db="UniProtKB">
        <authorList>
            <consortium name="RefSeq"/>
        </authorList>
    </citation>
    <scope>IDENTIFICATION</scope>
</reference>
<evidence type="ECO:0000256" key="12">
    <source>
        <dbReference type="ARBA" id="ARBA00022741"/>
    </source>
</evidence>
<evidence type="ECO:0000256" key="18">
    <source>
        <dbReference type="ARBA" id="ARBA00023180"/>
    </source>
</evidence>
<dbReference type="InterPro" id="IPR013210">
    <property type="entry name" value="LRR_N_plant-typ"/>
</dbReference>
<evidence type="ECO:0000256" key="8">
    <source>
        <dbReference type="ARBA" id="ARBA00022679"/>
    </source>
</evidence>
<evidence type="ECO:0000256" key="6">
    <source>
        <dbReference type="ARBA" id="ARBA00022553"/>
    </source>
</evidence>
<evidence type="ECO:0000256" key="7">
    <source>
        <dbReference type="ARBA" id="ARBA00022614"/>
    </source>
</evidence>
<dbReference type="InterPro" id="IPR008271">
    <property type="entry name" value="Ser/Thr_kinase_AS"/>
</dbReference>
<dbReference type="PANTHER" id="PTHR27008">
    <property type="entry name" value="OS04G0122200 PROTEIN"/>
    <property type="match status" value="1"/>
</dbReference>
<dbReference type="InterPro" id="IPR032675">
    <property type="entry name" value="LRR_dom_sf"/>
</dbReference>
<dbReference type="RefSeq" id="XP_010277706.1">
    <property type="nucleotide sequence ID" value="XM_010279404.1"/>
</dbReference>
<evidence type="ECO:0000256" key="4">
    <source>
        <dbReference type="ARBA" id="ARBA00022475"/>
    </source>
</evidence>
<dbReference type="InterPro" id="IPR003591">
    <property type="entry name" value="Leu-rich_rpt_typical-subtyp"/>
</dbReference>
<dbReference type="GO" id="GO:0005524">
    <property type="term" value="F:ATP binding"/>
    <property type="evidence" value="ECO:0007669"/>
    <property type="project" value="UniProtKB-UniRule"/>
</dbReference>
<organism evidence="24 25">
    <name type="scientific">Nelumbo nucifera</name>
    <name type="common">Sacred lotus</name>
    <dbReference type="NCBI Taxonomy" id="4432"/>
    <lineage>
        <taxon>Eukaryota</taxon>
        <taxon>Viridiplantae</taxon>
        <taxon>Streptophyta</taxon>
        <taxon>Embryophyta</taxon>
        <taxon>Tracheophyta</taxon>
        <taxon>Spermatophyta</taxon>
        <taxon>Magnoliopsida</taxon>
        <taxon>Proteales</taxon>
        <taxon>Nelumbonaceae</taxon>
        <taxon>Nelumbo</taxon>
    </lineage>
</organism>
<keyword evidence="5" id="KW-0723">Serine/threonine-protein kinase</keyword>
<evidence type="ECO:0000256" key="9">
    <source>
        <dbReference type="ARBA" id="ARBA00022692"/>
    </source>
</evidence>
<dbReference type="InterPro" id="IPR000719">
    <property type="entry name" value="Prot_kinase_dom"/>
</dbReference>
<keyword evidence="12 21" id="KW-0547">Nucleotide-binding</keyword>
<dbReference type="GO" id="GO:0004674">
    <property type="term" value="F:protein serine/threonine kinase activity"/>
    <property type="evidence" value="ECO:0007669"/>
    <property type="project" value="UniProtKB-KW"/>
</dbReference>
<dbReference type="SUPFAM" id="SSF52058">
    <property type="entry name" value="L domain-like"/>
    <property type="match status" value="2"/>
</dbReference>
<evidence type="ECO:0000256" key="13">
    <source>
        <dbReference type="ARBA" id="ARBA00022777"/>
    </source>
</evidence>
<dbReference type="InterPro" id="IPR011009">
    <property type="entry name" value="Kinase-like_dom_sf"/>
</dbReference>
<name>A0A1U8BCU1_NELNU</name>
<keyword evidence="9 22" id="KW-0812">Transmembrane</keyword>
<comment type="similarity">
    <text evidence="2">Belongs to the protein kinase superfamily. Ser/Thr protein kinase family.</text>
</comment>
<dbReference type="Pfam" id="PF08263">
    <property type="entry name" value="LRRNT_2"/>
    <property type="match status" value="1"/>
</dbReference>
<dbReference type="Gene3D" id="3.80.10.10">
    <property type="entry name" value="Ribonuclease Inhibitor"/>
    <property type="match status" value="3"/>
</dbReference>
<dbReference type="InterPro" id="IPR001611">
    <property type="entry name" value="Leu-rich_rpt"/>
</dbReference>
<dbReference type="InterPro" id="IPR017441">
    <property type="entry name" value="Protein_kinase_ATP_BS"/>
</dbReference>
<dbReference type="GO" id="GO:0033612">
    <property type="term" value="F:receptor serine/threonine kinase binding"/>
    <property type="evidence" value="ECO:0000318"/>
    <property type="project" value="GO_Central"/>
</dbReference>
<keyword evidence="16 22" id="KW-0472">Membrane</keyword>
<dbReference type="SMART" id="SM00220">
    <property type="entry name" value="S_TKc"/>
    <property type="match status" value="1"/>
</dbReference>
<dbReference type="OMA" id="NISPHIG"/>
<dbReference type="Pfam" id="PF00560">
    <property type="entry name" value="LRR_1"/>
    <property type="match status" value="5"/>
</dbReference>
<evidence type="ECO:0000256" key="2">
    <source>
        <dbReference type="ARBA" id="ARBA00008684"/>
    </source>
</evidence>
<comment type="subcellular location">
    <subcellularLocation>
        <location evidence="1">Cell membrane</location>
        <topology evidence="1">Single-pass type I membrane protein</topology>
    </subcellularLocation>
</comment>
<dbReference type="eggNOG" id="ENOG502QPYS">
    <property type="taxonomic scope" value="Eukaryota"/>
</dbReference>
<accession>A0A1U8BCU1</accession>
<feature type="domain" description="Protein kinase" evidence="23">
    <location>
        <begin position="735"/>
        <end position="1055"/>
    </location>
</feature>
<dbReference type="InterPro" id="IPR055414">
    <property type="entry name" value="LRR_R13L4/SHOC2-like"/>
</dbReference>
<dbReference type="FunFam" id="3.30.200.20:FF:000432">
    <property type="entry name" value="LRR receptor-like serine/threonine-protein kinase EFR"/>
    <property type="match status" value="1"/>
</dbReference>
<keyword evidence="24" id="KW-1185">Reference proteome</keyword>
<evidence type="ECO:0000256" key="15">
    <source>
        <dbReference type="ARBA" id="ARBA00022989"/>
    </source>
</evidence>
<evidence type="ECO:0000256" key="5">
    <source>
        <dbReference type="ARBA" id="ARBA00022527"/>
    </source>
</evidence>
<feature type="binding site" evidence="21">
    <location>
        <position position="763"/>
    </location>
    <ligand>
        <name>ATP</name>
        <dbReference type="ChEBI" id="CHEBI:30616"/>
    </ligand>
</feature>
<comment type="catalytic activity">
    <reaction evidence="19">
        <text>L-threonyl-[protein] + ATP = O-phospho-L-threonyl-[protein] + ADP + H(+)</text>
        <dbReference type="Rhea" id="RHEA:46608"/>
        <dbReference type="Rhea" id="RHEA-COMP:11060"/>
        <dbReference type="Rhea" id="RHEA-COMP:11605"/>
        <dbReference type="ChEBI" id="CHEBI:15378"/>
        <dbReference type="ChEBI" id="CHEBI:30013"/>
        <dbReference type="ChEBI" id="CHEBI:30616"/>
        <dbReference type="ChEBI" id="CHEBI:61977"/>
        <dbReference type="ChEBI" id="CHEBI:456216"/>
        <dbReference type="EC" id="2.7.11.1"/>
    </reaction>
</comment>
<dbReference type="AlphaFoldDB" id="A0A1U8BCU1"/>
<dbReference type="EC" id="2.7.11.1" evidence="3"/>
<dbReference type="PROSITE" id="PS00107">
    <property type="entry name" value="PROTEIN_KINASE_ATP"/>
    <property type="match status" value="1"/>
</dbReference>
<dbReference type="SMART" id="SM00369">
    <property type="entry name" value="LRR_TYP"/>
    <property type="match status" value="8"/>
</dbReference>
<protein>
    <recommendedName>
        <fullName evidence="3">non-specific serine/threonine protein kinase</fullName>
        <ecNumber evidence="3">2.7.11.1</ecNumber>
    </recommendedName>
</protein>
<dbReference type="OrthoDB" id="676979at2759"/>
<evidence type="ECO:0000256" key="3">
    <source>
        <dbReference type="ARBA" id="ARBA00012513"/>
    </source>
</evidence>
<evidence type="ECO:0000259" key="23">
    <source>
        <dbReference type="PROSITE" id="PS50011"/>
    </source>
</evidence>
<proteinExistence type="inferred from homology"/>
<evidence type="ECO:0000313" key="24">
    <source>
        <dbReference type="Proteomes" id="UP000189703"/>
    </source>
</evidence>
<keyword evidence="18" id="KW-0325">Glycoprotein</keyword>
<evidence type="ECO:0000256" key="21">
    <source>
        <dbReference type="PROSITE-ProRule" id="PRU10141"/>
    </source>
</evidence>
<feature type="transmembrane region" description="Helical" evidence="22">
    <location>
        <begin position="677"/>
        <end position="701"/>
    </location>
</feature>
<dbReference type="GO" id="GO:0016020">
    <property type="term" value="C:membrane"/>
    <property type="evidence" value="ECO:0000318"/>
    <property type="project" value="GO_Central"/>
</dbReference>
<dbReference type="CDD" id="cd14066">
    <property type="entry name" value="STKc_IRAK"/>
    <property type="match status" value="1"/>
</dbReference>
<keyword evidence="4" id="KW-1003">Cell membrane</keyword>
<keyword evidence="13" id="KW-0418">Kinase</keyword>
<dbReference type="PROSITE" id="PS50011">
    <property type="entry name" value="PROTEIN_KINASE_DOM"/>
    <property type="match status" value="1"/>
</dbReference>
<evidence type="ECO:0000256" key="17">
    <source>
        <dbReference type="ARBA" id="ARBA00023170"/>
    </source>
</evidence>
<dbReference type="FunFam" id="3.80.10.10:FF:000288">
    <property type="entry name" value="LRR receptor-like serine/threonine-protein kinase EFR"/>
    <property type="match status" value="1"/>
</dbReference>
<dbReference type="InterPro" id="IPR051809">
    <property type="entry name" value="Plant_receptor-like_S/T_kinase"/>
</dbReference>
<dbReference type="GO" id="GO:0005886">
    <property type="term" value="C:plasma membrane"/>
    <property type="evidence" value="ECO:0007669"/>
    <property type="project" value="UniProtKB-SubCell"/>
</dbReference>
<dbReference type="PANTHER" id="PTHR27008:SF592">
    <property type="entry name" value="LEUCINE-RICH REPEAT RECEPTOR-LIKE PROTEIN KINASE FAMILY PROTEIN-RELATED"/>
    <property type="match status" value="1"/>
</dbReference>
<comment type="catalytic activity">
    <reaction evidence="20">
        <text>L-seryl-[protein] + ATP = O-phospho-L-seryl-[protein] + ADP + H(+)</text>
        <dbReference type="Rhea" id="RHEA:17989"/>
        <dbReference type="Rhea" id="RHEA-COMP:9863"/>
        <dbReference type="Rhea" id="RHEA-COMP:11604"/>
        <dbReference type="ChEBI" id="CHEBI:15378"/>
        <dbReference type="ChEBI" id="CHEBI:29999"/>
        <dbReference type="ChEBI" id="CHEBI:30616"/>
        <dbReference type="ChEBI" id="CHEBI:83421"/>
        <dbReference type="ChEBI" id="CHEBI:456216"/>
        <dbReference type="EC" id="2.7.11.1"/>
    </reaction>
</comment>
<dbReference type="Gene3D" id="1.10.510.10">
    <property type="entry name" value="Transferase(Phosphotransferase) domain 1"/>
    <property type="match status" value="1"/>
</dbReference>
<keyword evidence="11" id="KW-0677">Repeat</keyword>
<keyword evidence="17" id="KW-0675">Receptor</keyword>
<evidence type="ECO:0000256" key="14">
    <source>
        <dbReference type="ARBA" id="ARBA00022840"/>
    </source>
</evidence>
<evidence type="ECO:0000256" key="19">
    <source>
        <dbReference type="ARBA" id="ARBA00047899"/>
    </source>
</evidence>
<keyword evidence="15 22" id="KW-1133">Transmembrane helix</keyword>
<evidence type="ECO:0000256" key="16">
    <source>
        <dbReference type="ARBA" id="ARBA00023136"/>
    </source>
</evidence>
<evidence type="ECO:0000256" key="1">
    <source>
        <dbReference type="ARBA" id="ARBA00004251"/>
    </source>
</evidence>
<gene>
    <name evidence="25" type="primary">LOC104612089</name>
</gene>
<dbReference type="InParanoid" id="A0A1U8BCU1"/>
<dbReference type="SUPFAM" id="SSF56112">
    <property type="entry name" value="Protein kinase-like (PK-like)"/>
    <property type="match status" value="1"/>
</dbReference>
<dbReference type="FunFam" id="3.80.10.10:FF:001158">
    <property type="entry name" value="Leucine-rich repeat protein kinase family protein"/>
    <property type="match status" value="1"/>
</dbReference>